<gene>
    <name evidence="2" type="ORF">HCJ96_12040</name>
</gene>
<dbReference type="EMBL" id="JAATNW010000006">
    <property type="protein sequence ID" value="NMH60758.1"/>
    <property type="molecule type" value="Genomic_DNA"/>
</dbReference>
<comment type="caution">
    <text evidence="2">The sequence shown here is derived from an EMBL/GenBank/DDBJ whole genome shotgun (WGS) entry which is preliminary data.</text>
</comment>
<dbReference type="PROSITE" id="PS50082">
    <property type="entry name" value="WD_REPEATS_2"/>
    <property type="match status" value="2"/>
</dbReference>
<evidence type="ECO:0008006" key="4">
    <source>
        <dbReference type="Google" id="ProtNLM"/>
    </source>
</evidence>
<accession>A0ABX1R4Q9</accession>
<proteinExistence type="predicted"/>
<dbReference type="Pfam" id="PF00400">
    <property type="entry name" value="WD40"/>
    <property type="match status" value="1"/>
</dbReference>
<dbReference type="SUPFAM" id="SSF50998">
    <property type="entry name" value="Quinoprotein alcohol dehydrogenase-like"/>
    <property type="match status" value="1"/>
</dbReference>
<dbReference type="Proteomes" id="UP000709336">
    <property type="component" value="Unassembled WGS sequence"/>
</dbReference>
<name>A0ABX1R4Q9_9ALTE</name>
<dbReference type="InterPro" id="IPR011047">
    <property type="entry name" value="Quinoprotein_ADH-like_sf"/>
</dbReference>
<dbReference type="InterPro" id="IPR015943">
    <property type="entry name" value="WD40/YVTN_repeat-like_dom_sf"/>
</dbReference>
<evidence type="ECO:0000313" key="3">
    <source>
        <dbReference type="Proteomes" id="UP000709336"/>
    </source>
</evidence>
<dbReference type="SMART" id="SM00320">
    <property type="entry name" value="WD40"/>
    <property type="match status" value="7"/>
</dbReference>
<feature type="repeat" description="WD" evidence="1">
    <location>
        <begin position="174"/>
        <end position="215"/>
    </location>
</feature>
<evidence type="ECO:0000313" key="2">
    <source>
        <dbReference type="EMBL" id="NMH60758.1"/>
    </source>
</evidence>
<protein>
    <recommendedName>
        <fullName evidence="4">Translation initiation factor beta propellor-like domain-containing protein</fullName>
    </recommendedName>
</protein>
<evidence type="ECO:0000256" key="1">
    <source>
        <dbReference type="PROSITE-ProRule" id="PRU00221"/>
    </source>
</evidence>
<keyword evidence="1" id="KW-0853">WD repeat</keyword>
<dbReference type="PANTHER" id="PTHR19879:SF9">
    <property type="entry name" value="TRANSCRIPTION INITIATION FACTOR TFIID SUBUNIT 5"/>
    <property type="match status" value="1"/>
</dbReference>
<organism evidence="2 3">
    <name type="scientific">Alteromonas ponticola</name>
    <dbReference type="NCBI Taxonomy" id="2720613"/>
    <lineage>
        <taxon>Bacteria</taxon>
        <taxon>Pseudomonadati</taxon>
        <taxon>Pseudomonadota</taxon>
        <taxon>Gammaproteobacteria</taxon>
        <taxon>Alteromonadales</taxon>
        <taxon>Alteromonadaceae</taxon>
        <taxon>Alteromonas/Salinimonas group</taxon>
        <taxon>Alteromonas</taxon>
    </lineage>
</organism>
<reference evidence="2 3" key="1">
    <citation type="submission" date="2020-03" db="EMBL/GenBank/DDBJ databases">
        <title>Alteromonas ponticola sp. nov., isolated from seawater.</title>
        <authorList>
            <person name="Yoon J.-H."/>
            <person name="Kim Y.-O."/>
        </authorList>
    </citation>
    <scope>NUCLEOTIDE SEQUENCE [LARGE SCALE GENOMIC DNA]</scope>
    <source>
        <strain evidence="2 3">MYP5</strain>
    </source>
</reference>
<dbReference type="PANTHER" id="PTHR19879">
    <property type="entry name" value="TRANSCRIPTION INITIATION FACTOR TFIID"/>
    <property type="match status" value="1"/>
</dbReference>
<keyword evidence="3" id="KW-1185">Reference proteome</keyword>
<dbReference type="Gene3D" id="2.130.10.10">
    <property type="entry name" value="YVTN repeat-like/Quinoprotein amine dehydrogenase"/>
    <property type="match status" value="2"/>
</dbReference>
<feature type="repeat" description="WD" evidence="1">
    <location>
        <begin position="215"/>
        <end position="256"/>
    </location>
</feature>
<sequence>MVNVVIAKRNPFDRNHYQLFPKASLICSFACALAACTVPETEPEKVWRHAEEAAFAADISPDGRFAVVSSLMHGINVWQYGKAEPIYQWSHQGAGNNVVVSVHISADNQFVATSDREAFALWSMQRGEPVGFWRIDESSVRDIAVANEGKGILVGRSNGKVMYFEPMTGRRIEFLGHQEKVNSVDISPNGRFALSGGNDYVAYLWSTDTGQIIHTFTHPSRVTLVALDDQGRYVFTADSQQKSQIWNAQTGAPISNLQYIARQKIFTDAVFSKDGERLLTGAPSRRVYEWNVKTGEQINEWKVAPRANMSPPSAVVYGVGYIDENLIMTESSSGLAELWSRTND</sequence>
<dbReference type="PROSITE" id="PS50294">
    <property type="entry name" value="WD_REPEATS_REGION"/>
    <property type="match status" value="1"/>
</dbReference>
<dbReference type="InterPro" id="IPR001680">
    <property type="entry name" value="WD40_rpt"/>
</dbReference>